<keyword evidence="4" id="KW-1133">Transmembrane helix</keyword>
<dbReference type="InterPro" id="IPR045851">
    <property type="entry name" value="AMP-bd_C_sf"/>
</dbReference>
<dbReference type="Pfam" id="PF00501">
    <property type="entry name" value="AMP-binding"/>
    <property type="match status" value="1"/>
</dbReference>
<dbReference type="CDD" id="cd05904">
    <property type="entry name" value="4CL"/>
    <property type="match status" value="1"/>
</dbReference>
<keyword evidence="4" id="KW-0812">Transmembrane</keyword>
<dbReference type="GO" id="GO:0016405">
    <property type="term" value="F:CoA-ligase activity"/>
    <property type="evidence" value="ECO:0007669"/>
    <property type="project" value="TreeGrafter"/>
</dbReference>
<evidence type="ECO:0000256" key="2">
    <source>
        <dbReference type="ARBA" id="ARBA00022598"/>
    </source>
</evidence>
<dbReference type="FunFam" id="3.30.300.30:FF:000007">
    <property type="entry name" value="4-coumarate--CoA ligase 2"/>
    <property type="match status" value="1"/>
</dbReference>
<organism evidence="7 8">
    <name type="scientific">Psophocarpus tetragonolobus</name>
    <name type="common">Winged bean</name>
    <name type="synonym">Dolichos tetragonolobus</name>
    <dbReference type="NCBI Taxonomy" id="3891"/>
    <lineage>
        <taxon>Eukaryota</taxon>
        <taxon>Viridiplantae</taxon>
        <taxon>Streptophyta</taxon>
        <taxon>Embryophyta</taxon>
        <taxon>Tracheophyta</taxon>
        <taxon>Spermatophyta</taxon>
        <taxon>Magnoliopsida</taxon>
        <taxon>eudicotyledons</taxon>
        <taxon>Gunneridae</taxon>
        <taxon>Pentapetalae</taxon>
        <taxon>rosids</taxon>
        <taxon>fabids</taxon>
        <taxon>Fabales</taxon>
        <taxon>Fabaceae</taxon>
        <taxon>Papilionoideae</taxon>
        <taxon>50 kb inversion clade</taxon>
        <taxon>NPAAA clade</taxon>
        <taxon>indigoferoid/millettioid clade</taxon>
        <taxon>Phaseoleae</taxon>
        <taxon>Psophocarpus</taxon>
    </lineage>
</organism>
<dbReference type="EMBL" id="JAYMYS010000009">
    <property type="protein sequence ID" value="KAK7381004.1"/>
    <property type="molecule type" value="Genomic_DNA"/>
</dbReference>
<sequence length="552" mass="60083">MDERTRVTSQHTDPKSGFNRASRTFQSLQHPPVLPPPSAAVSVAAFTLSLRRNSPFPDSSTAIIDSVTGRSLSYGELFHRAETLAANLAAVLKLSRGDTALVLSPNLPQVPILCFALLSAGVVVSPANPLSTRLELTRLVHLSKPTIVFAVSSVVKITRELHVRTILLDSPEFDSLTTRDQSNETRPHGGSELGGPTQVTQSDLAAILYSSGTTGMVKGVMLTHRNLTALSAGYDAVRVAKPRPSVFLYAMPFFHVYGFTFILKAMVHSDTVVVMERFSLRAMLGAVERFRVTHLALVPSLLVAVTKNRVTDGYDLSSLEGVLCGSAPLGKETAEAFRVKFPNVVVFQGYGLTESTAGIVRTHMEEANVMGTPGKLVGGMEAKIVDPNTGEAMFPAQQGELWIKGPRIMKGYVGNPEATSATLVDGWLRTGDLCYFDNEGFLYVVDRMKELIKCKGYQVAPAELEELLLSHPEISDAAVIPYPDEEAGQVPMAFVVRQHQSSLPEAEIIHFVAKQLASYKKIRRVVFVDSIPKNDTGKILRKDLSKLALSRL</sequence>
<evidence type="ECO:0000259" key="6">
    <source>
        <dbReference type="Pfam" id="PF13193"/>
    </source>
</evidence>
<feature type="domain" description="AMP-dependent synthetase/ligase" evidence="5">
    <location>
        <begin position="57"/>
        <end position="412"/>
    </location>
</feature>
<evidence type="ECO:0000256" key="4">
    <source>
        <dbReference type="SAM" id="Phobius"/>
    </source>
</evidence>
<feature type="transmembrane region" description="Helical" evidence="4">
    <location>
        <begin position="246"/>
        <end position="267"/>
    </location>
</feature>
<comment type="caution">
    <text evidence="7">The sequence shown here is derived from an EMBL/GenBank/DDBJ whole genome shotgun (WGS) entry which is preliminary data.</text>
</comment>
<proteinExistence type="inferred from homology"/>
<evidence type="ECO:0008006" key="9">
    <source>
        <dbReference type="Google" id="ProtNLM"/>
    </source>
</evidence>
<evidence type="ECO:0000259" key="5">
    <source>
        <dbReference type="Pfam" id="PF00501"/>
    </source>
</evidence>
<dbReference type="Pfam" id="PF13193">
    <property type="entry name" value="AMP-binding_C"/>
    <property type="match status" value="1"/>
</dbReference>
<keyword evidence="8" id="KW-1185">Reference proteome</keyword>
<feature type="region of interest" description="Disordered" evidence="3">
    <location>
        <begin position="177"/>
        <end position="198"/>
    </location>
</feature>
<comment type="similarity">
    <text evidence="1">Belongs to the ATP-dependent AMP-binding enzyme family.</text>
</comment>
<dbReference type="PROSITE" id="PS00455">
    <property type="entry name" value="AMP_BINDING"/>
    <property type="match status" value="1"/>
</dbReference>
<keyword evidence="4" id="KW-0472">Membrane</keyword>
<protein>
    <recommendedName>
        <fullName evidence="9">4-coumarate--CoA ligase</fullName>
    </recommendedName>
</protein>
<dbReference type="AlphaFoldDB" id="A0AAN9RQ69"/>
<evidence type="ECO:0000256" key="3">
    <source>
        <dbReference type="SAM" id="MobiDB-lite"/>
    </source>
</evidence>
<dbReference type="SUPFAM" id="SSF56801">
    <property type="entry name" value="Acetyl-CoA synthetase-like"/>
    <property type="match status" value="1"/>
</dbReference>
<dbReference type="Gene3D" id="3.40.50.12780">
    <property type="entry name" value="N-terminal domain of ligase-like"/>
    <property type="match status" value="1"/>
</dbReference>
<dbReference type="InterPro" id="IPR020845">
    <property type="entry name" value="AMP-binding_CS"/>
</dbReference>
<dbReference type="PANTHER" id="PTHR24096">
    <property type="entry name" value="LONG-CHAIN-FATTY-ACID--COA LIGASE"/>
    <property type="match status" value="1"/>
</dbReference>
<dbReference type="Proteomes" id="UP001386955">
    <property type="component" value="Unassembled WGS sequence"/>
</dbReference>
<evidence type="ECO:0000256" key="1">
    <source>
        <dbReference type="ARBA" id="ARBA00006432"/>
    </source>
</evidence>
<name>A0AAN9RQ69_PSOTE</name>
<feature type="domain" description="AMP-binding enzyme C-terminal" evidence="6">
    <location>
        <begin position="463"/>
        <end position="538"/>
    </location>
</feature>
<dbReference type="InterPro" id="IPR000873">
    <property type="entry name" value="AMP-dep_synth/lig_dom"/>
</dbReference>
<reference evidence="7 8" key="1">
    <citation type="submission" date="2024-01" db="EMBL/GenBank/DDBJ databases">
        <title>The genomes of 5 underutilized Papilionoideae crops provide insights into root nodulation and disease resistanc.</title>
        <authorList>
            <person name="Jiang F."/>
        </authorList>
    </citation>
    <scope>NUCLEOTIDE SEQUENCE [LARGE SCALE GENOMIC DNA]</scope>
    <source>
        <strain evidence="7">DUOXIRENSHENG_FW03</strain>
        <tissue evidence="7">Leaves</tissue>
    </source>
</reference>
<evidence type="ECO:0000313" key="7">
    <source>
        <dbReference type="EMBL" id="KAK7381004.1"/>
    </source>
</evidence>
<keyword evidence="2" id="KW-0436">Ligase</keyword>
<dbReference type="InterPro" id="IPR025110">
    <property type="entry name" value="AMP-bd_C"/>
</dbReference>
<evidence type="ECO:0000313" key="8">
    <source>
        <dbReference type="Proteomes" id="UP001386955"/>
    </source>
</evidence>
<dbReference type="PANTHER" id="PTHR24096:SF160">
    <property type="entry name" value="4-COUMARATE--COA LIGASE-LIKE 9"/>
    <property type="match status" value="1"/>
</dbReference>
<accession>A0AAN9RQ69</accession>
<dbReference type="Gene3D" id="3.30.300.30">
    <property type="match status" value="1"/>
</dbReference>
<dbReference type="InterPro" id="IPR042099">
    <property type="entry name" value="ANL_N_sf"/>
</dbReference>
<gene>
    <name evidence="7" type="ORF">VNO78_33527</name>
</gene>